<organism evidence="3 4">
    <name type="scientific">Dendrobium thyrsiflorum</name>
    <name type="common">Pinecone-like raceme dendrobium</name>
    <name type="synonym">Orchid</name>
    <dbReference type="NCBI Taxonomy" id="117978"/>
    <lineage>
        <taxon>Eukaryota</taxon>
        <taxon>Viridiplantae</taxon>
        <taxon>Streptophyta</taxon>
        <taxon>Embryophyta</taxon>
        <taxon>Tracheophyta</taxon>
        <taxon>Spermatophyta</taxon>
        <taxon>Magnoliopsida</taxon>
        <taxon>Liliopsida</taxon>
        <taxon>Asparagales</taxon>
        <taxon>Orchidaceae</taxon>
        <taxon>Epidendroideae</taxon>
        <taxon>Malaxideae</taxon>
        <taxon>Dendrobiinae</taxon>
        <taxon>Dendrobium</taxon>
    </lineage>
</organism>
<evidence type="ECO:0000313" key="3">
    <source>
        <dbReference type="EMBL" id="KAL0916030.1"/>
    </source>
</evidence>
<name>A0ABD0UTC0_DENTH</name>
<dbReference type="Proteomes" id="UP001552299">
    <property type="component" value="Unassembled WGS sequence"/>
</dbReference>
<feature type="domain" description="14-3-3" evidence="2">
    <location>
        <begin position="10"/>
        <end position="250"/>
    </location>
</feature>
<comment type="caution">
    <text evidence="3">The sequence shown here is derived from an EMBL/GenBank/DDBJ whole genome shotgun (WGS) entry which is preliminary data.</text>
</comment>
<dbReference type="PANTHER" id="PTHR18860">
    <property type="entry name" value="14-3-3 PROTEIN"/>
    <property type="match status" value="1"/>
</dbReference>
<dbReference type="PRINTS" id="PR00305">
    <property type="entry name" value="1433ZETA"/>
</dbReference>
<reference evidence="3 4" key="1">
    <citation type="journal article" date="2024" name="Plant Biotechnol. J.">
        <title>Dendrobium thyrsiflorum genome and its molecular insights into genes involved in important horticultural traits.</title>
        <authorList>
            <person name="Chen B."/>
            <person name="Wang J.Y."/>
            <person name="Zheng P.J."/>
            <person name="Li K.L."/>
            <person name="Liang Y.M."/>
            <person name="Chen X.F."/>
            <person name="Zhang C."/>
            <person name="Zhao X."/>
            <person name="He X."/>
            <person name="Zhang G.Q."/>
            <person name="Liu Z.J."/>
            <person name="Xu Q."/>
        </authorList>
    </citation>
    <scope>NUCLEOTIDE SEQUENCE [LARGE SCALE GENOMIC DNA]</scope>
    <source>
        <strain evidence="3">GZMU011</strain>
    </source>
</reference>
<evidence type="ECO:0000313" key="4">
    <source>
        <dbReference type="Proteomes" id="UP001552299"/>
    </source>
</evidence>
<comment type="similarity">
    <text evidence="1">Belongs to the 14-3-3 family.</text>
</comment>
<evidence type="ECO:0000256" key="1">
    <source>
        <dbReference type="ARBA" id="ARBA00006141"/>
    </source>
</evidence>
<sequence length="263" mass="28554">MVPSASKLRRKILFRKAKIAEETKRYDHMVQFMKEIVEATNPATDLSPKERCLLGAAFKNFVTQPRHAHLAAATKTKSWINHFSGPLAASFLLTSKMEITSACTEIVQLIDCRLLPSAVSKESKVFYLTLKGDVSWYMAEVKGAFDGMGDAGVANSAYAEAWGMVTELGLMNPHRLAFEFSVAEHFFNFRNSPVDAFAAVERAVSISAISSPETSPAVPLLTFEGGLQLAANLLNLKHRLQNVLQSKAAGPSNSPAGNPAGNP</sequence>
<dbReference type="SMART" id="SM00101">
    <property type="entry name" value="14_3_3"/>
    <property type="match status" value="1"/>
</dbReference>
<dbReference type="EMBL" id="JANQDX010000011">
    <property type="protein sequence ID" value="KAL0916030.1"/>
    <property type="molecule type" value="Genomic_DNA"/>
</dbReference>
<dbReference type="AlphaFoldDB" id="A0ABD0UTC0"/>
<dbReference type="Gene3D" id="1.20.190.20">
    <property type="entry name" value="14-3-3 domain"/>
    <property type="match status" value="1"/>
</dbReference>
<dbReference type="SUPFAM" id="SSF48445">
    <property type="entry name" value="14-3-3 protein"/>
    <property type="match status" value="1"/>
</dbReference>
<dbReference type="InterPro" id="IPR036815">
    <property type="entry name" value="14-3-3_dom_sf"/>
</dbReference>
<evidence type="ECO:0000259" key="2">
    <source>
        <dbReference type="SMART" id="SM00101"/>
    </source>
</evidence>
<dbReference type="InterPro" id="IPR000308">
    <property type="entry name" value="14-3-3"/>
</dbReference>
<accession>A0ABD0UTC0</accession>
<dbReference type="Pfam" id="PF00244">
    <property type="entry name" value="14-3-3"/>
    <property type="match status" value="1"/>
</dbReference>
<proteinExistence type="inferred from homology"/>
<protein>
    <recommendedName>
        <fullName evidence="2">14-3-3 domain-containing protein</fullName>
    </recommendedName>
</protein>
<dbReference type="InterPro" id="IPR023410">
    <property type="entry name" value="14-3-3_domain"/>
</dbReference>
<gene>
    <name evidence="3" type="ORF">M5K25_013511</name>
</gene>
<keyword evidence="4" id="KW-1185">Reference proteome</keyword>